<evidence type="ECO:0000313" key="2">
    <source>
        <dbReference type="Proteomes" id="UP000011991"/>
    </source>
</evidence>
<organism evidence="1 2">
    <name type="scientific">Rhodopirellula maiorica SM1</name>
    <dbReference type="NCBI Taxonomy" id="1265738"/>
    <lineage>
        <taxon>Bacteria</taxon>
        <taxon>Pseudomonadati</taxon>
        <taxon>Planctomycetota</taxon>
        <taxon>Planctomycetia</taxon>
        <taxon>Pirellulales</taxon>
        <taxon>Pirellulaceae</taxon>
        <taxon>Novipirellula</taxon>
    </lineage>
</organism>
<evidence type="ECO:0000313" key="1">
    <source>
        <dbReference type="EMBL" id="EMI18149.1"/>
    </source>
</evidence>
<sequence length="181" mass="20365">MILLPLLCTGAATAAMLSQPAKSIGRLLRPDQVPQTNSVQEQYLVALTRNDEAGWLAVSENFPPDANSTNTNYYAKSMLQLARFMMSEKQWKQADAVLERLSADPRIDRLYRTLALAQRCLTLEQLNDSRRLGEVRTQLQAAYRELETSNRDAALLLNRLIPEKDRLRLGLQPIVNSPPSS</sequence>
<protein>
    <submittedName>
        <fullName evidence="1">Secreted protein</fullName>
    </submittedName>
</protein>
<comment type="caution">
    <text evidence="1">The sequence shown here is derived from an EMBL/GenBank/DDBJ whole genome shotgun (WGS) entry which is preliminary data.</text>
</comment>
<accession>M5RW19</accession>
<name>M5RW19_9BACT</name>
<dbReference type="PATRIC" id="fig|1265738.3.peg.4960"/>
<dbReference type="EMBL" id="ANOG01000701">
    <property type="protein sequence ID" value="EMI18149.1"/>
    <property type="molecule type" value="Genomic_DNA"/>
</dbReference>
<keyword evidence="2" id="KW-1185">Reference proteome</keyword>
<proteinExistence type="predicted"/>
<dbReference type="Proteomes" id="UP000011991">
    <property type="component" value="Unassembled WGS sequence"/>
</dbReference>
<dbReference type="AlphaFoldDB" id="M5RW19"/>
<reference evidence="1 2" key="1">
    <citation type="journal article" date="2013" name="Mar. Genomics">
        <title>Expression of sulfatases in Rhodopirellula baltica and the diversity of sulfatases in the genus Rhodopirellula.</title>
        <authorList>
            <person name="Wegner C.E."/>
            <person name="Richter-Heitmann T."/>
            <person name="Klindworth A."/>
            <person name="Klockow C."/>
            <person name="Richter M."/>
            <person name="Achstetter T."/>
            <person name="Glockner F.O."/>
            <person name="Harder J."/>
        </authorList>
    </citation>
    <scope>NUCLEOTIDE SEQUENCE [LARGE SCALE GENOMIC DNA]</scope>
    <source>
        <strain evidence="1 2">SM1</strain>
    </source>
</reference>
<gene>
    <name evidence="1" type="ORF">RMSM_04938</name>
</gene>